<dbReference type="EMBL" id="WELI01000001">
    <property type="protein sequence ID" value="KAB7733056.1"/>
    <property type="molecule type" value="Genomic_DNA"/>
</dbReference>
<dbReference type="RefSeq" id="WP_152122869.1">
    <property type="nucleotide sequence ID" value="NZ_WELI01000001.1"/>
</dbReference>
<keyword evidence="1" id="KW-0732">Signal</keyword>
<evidence type="ECO:0008006" key="4">
    <source>
        <dbReference type="Google" id="ProtNLM"/>
    </source>
</evidence>
<name>A0A7J5U5K3_9BACT</name>
<dbReference type="Proteomes" id="UP000488299">
    <property type="component" value="Unassembled WGS sequence"/>
</dbReference>
<protein>
    <recommendedName>
        <fullName evidence="4">Outer membrane beta-barrel protein</fullName>
    </recommendedName>
</protein>
<feature type="chain" id="PRO_5029861487" description="Outer membrane beta-barrel protein" evidence="1">
    <location>
        <begin position="18"/>
        <end position="213"/>
    </location>
</feature>
<proteinExistence type="predicted"/>
<accession>A0A7J5U5K3</accession>
<reference evidence="2 3" key="1">
    <citation type="submission" date="2019-10" db="EMBL/GenBank/DDBJ databases">
        <title>Rudanella paleaurantiibacter sp. nov., isolated from sludge.</title>
        <authorList>
            <person name="Xu S.Q."/>
        </authorList>
    </citation>
    <scope>NUCLEOTIDE SEQUENCE [LARGE SCALE GENOMIC DNA]</scope>
    <source>
        <strain evidence="2 3">HX-22-17</strain>
    </source>
</reference>
<evidence type="ECO:0000313" key="3">
    <source>
        <dbReference type="Proteomes" id="UP000488299"/>
    </source>
</evidence>
<comment type="caution">
    <text evidence="2">The sequence shown here is derived from an EMBL/GenBank/DDBJ whole genome shotgun (WGS) entry which is preliminary data.</text>
</comment>
<feature type="signal peptide" evidence="1">
    <location>
        <begin position="1"/>
        <end position="17"/>
    </location>
</feature>
<sequence>MKLFICLLLLLPALAWGQDTLPARVSPGPVLKLAPLSLISPDPTVQAAIELPLTSRLSVQPGIGIGAFQVGPGVRVGTASESVQARTEIRYYISPALGGKLKSGRSPGGFYVAGEGALARQKLKVPREGALSAAEMAQVNRHIYGLNAKVGYQQAPIAKLPRFIVDVYVGVGYRIVSVRQVGGTDSSTLHKPGVTAGVSIGWMINSGKKIPKK</sequence>
<evidence type="ECO:0000313" key="2">
    <source>
        <dbReference type="EMBL" id="KAB7733056.1"/>
    </source>
</evidence>
<keyword evidence="3" id="KW-1185">Reference proteome</keyword>
<evidence type="ECO:0000256" key="1">
    <source>
        <dbReference type="SAM" id="SignalP"/>
    </source>
</evidence>
<gene>
    <name evidence="2" type="ORF">F5984_03710</name>
</gene>
<organism evidence="2 3">
    <name type="scientific">Rudanella paleaurantiibacter</name>
    <dbReference type="NCBI Taxonomy" id="2614655"/>
    <lineage>
        <taxon>Bacteria</taxon>
        <taxon>Pseudomonadati</taxon>
        <taxon>Bacteroidota</taxon>
        <taxon>Cytophagia</taxon>
        <taxon>Cytophagales</taxon>
        <taxon>Cytophagaceae</taxon>
        <taxon>Rudanella</taxon>
    </lineage>
</organism>
<dbReference type="AlphaFoldDB" id="A0A7J5U5K3"/>